<keyword evidence="3" id="KW-1185">Reference proteome</keyword>
<feature type="transmembrane region" description="Helical" evidence="1">
    <location>
        <begin position="221"/>
        <end position="243"/>
    </location>
</feature>
<feature type="transmembrane region" description="Helical" evidence="1">
    <location>
        <begin position="188"/>
        <end position="209"/>
    </location>
</feature>
<keyword evidence="1" id="KW-1133">Transmembrane helix</keyword>
<dbReference type="Proteomes" id="UP001500621">
    <property type="component" value="Unassembled WGS sequence"/>
</dbReference>
<evidence type="ECO:0000256" key="1">
    <source>
        <dbReference type="SAM" id="Phobius"/>
    </source>
</evidence>
<feature type="transmembrane region" description="Helical" evidence="1">
    <location>
        <begin position="284"/>
        <end position="304"/>
    </location>
</feature>
<sequence>MRPLVVLWSVLLAVLLVGAGLGPGYVLTYDMVWVPDLVLRADVLGVGSALPRAVPSDAVVAVLDELLGGWLLQKVVLLAPLVAGGLGVARLGRALPLSGVLVAVTIYQWNAFVVERLLIGHWPVLVAYGVLPWVLLAGERWRHEGRLPRVLLVLLPLGSLSVSAGLATSVALLAAAAGRRPGGARRSAVAVAMLVAANAPWLVSGVLHAGAGLTDADGARVFALAGEGSVPAPLAALSLGGIWNAEVVPPSRGGLLGWMALVMVVLLAALGARRAAVALGRRAVRALLVCWVVGTGAALLTWAAPGVVGWLAATVPGGGVLRDGGRLLVLAAPALALVCGAGAARVAALNTGVVRVVVAGGLVLLPVLLLSDPLTTSRWRLHAAEYPAEYEAVSQAVRTSLVPGDVLVLPLSSYRQPGWNGDRKVLDPLPRVQPREPVSSDELVVSGTVVAGEDPRVRAAARALAEPTAAARRSALAQLGIGLVVVDRTAPGPPVPAELRRGDLVRGELLALTRIVATSATPVPASWTVAMSVAWLAFLGGPLAAVALLLRRAPALARQVTGRSRSSA</sequence>
<evidence type="ECO:0000313" key="2">
    <source>
        <dbReference type="EMBL" id="GAA4697692.1"/>
    </source>
</evidence>
<feature type="transmembrane region" description="Helical" evidence="1">
    <location>
        <begin position="255"/>
        <end position="272"/>
    </location>
</feature>
<gene>
    <name evidence="2" type="ORF">GCM10023226_40210</name>
</gene>
<accession>A0ABP8WYH8</accession>
<dbReference type="EMBL" id="BAABIM010000005">
    <property type="protein sequence ID" value="GAA4697692.1"/>
    <property type="molecule type" value="Genomic_DNA"/>
</dbReference>
<feature type="transmembrane region" description="Helical" evidence="1">
    <location>
        <begin position="324"/>
        <end position="346"/>
    </location>
</feature>
<feature type="transmembrane region" description="Helical" evidence="1">
    <location>
        <begin position="353"/>
        <end position="371"/>
    </location>
</feature>
<organism evidence="2 3">
    <name type="scientific">Nocardioides nanhaiensis</name>
    <dbReference type="NCBI Taxonomy" id="1476871"/>
    <lineage>
        <taxon>Bacteria</taxon>
        <taxon>Bacillati</taxon>
        <taxon>Actinomycetota</taxon>
        <taxon>Actinomycetes</taxon>
        <taxon>Propionibacteriales</taxon>
        <taxon>Nocardioidaceae</taxon>
        <taxon>Nocardioides</taxon>
    </lineage>
</organism>
<feature type="transmembrane region" description="Helical" evidence="1">
    <location>
        <begin position="95"/>
        <end position="113"/>
    </location>
</feature>
<name>A0ABP8WYH8_9ACTN</name>
<feature type="transmembrane region" description="Helical" evidence="1">
    <location>
        <begin position="70"/>
        <end position="88"/>
    </location>
</feature>
<proteinExistence type="predicted"/>
<feature type="transmembrane region" description="Helical" evidence="1">
    <location>
        <begin position="119"/>
        <end position="138"/>
    </location>
</feature>
<evidence type="ECO:0008006" key="4">
    <source>
        <dbReference type="Google" id="ProtNLM"/>
    </source>
</evidence>
<dbReference type="RefSeq" id="WP_345271690.1">
    <property type="nucleotide sequence ID" value="NZ_BAABIM010000005.1"/>
</dbReference>
<keyword evidence="1" id="KW-0472">Membrane</keyword>
<evidence type="ECO:0000313" key="3">
    <source>
        <dbReference type="Proteomes" id="UP001500621"/>
    </source>
</evidence>
<protein>
    <recommendedName>
        <fullName evidence="4">YfhO family protein</fullName>
    </recommendedName>
</protein>
<feature type="transmembrane region" description="Helical" evidence="1">
    <location>
        <begin position="150"/>
        <end position="176"/>
    </location>
</feature>
<comment type="caution">
    <text evidence="2">The sequence shown here is derived from an EMBL/GenBank/DDBJ whole genome shotgun (WGS) entry which is preliminary data.</text>
</comment>
<feature type="transmembrane region" description="Helical" evidence="1">
    <location>
        <begin position="529"/>
        <end position="550"/>
    </location>
</feature>
<reference evidence="3" key="1">
    <citation type="journal article" date="2019" name="Int. J. Syst. Evol. Microbiol.">
        <title>The Global Catalogue of Microorganisms (GCM) 10K type strain sequencing project: providing services to taxonomists for standard genome sequencing and annotation.</title>
        <authorList>
            <consortium name="The Broad Institute Genomics Platform"/>
            <consortium name="The Broad Institute Genome Sequencing Center for Infectious Disease"/>
            <person name="Wu L."/>
            <person name="Ma J."/>
        </authorList>
    </citation>
    <scope>NUCLEOTIDE SEQUENCE [LARGE SCALE GENOMIC DNA]</scope>
    <source>
        <strain evidence="3">JCM 18127</strain>
    </source>
</reference>
<keyword evidence="1" id="KW-0812">Transmembrane</keyword>